<comment type="caution">
    <text evidence="2">The sequence shown here is derived from an EMBL/GenBank/DDBJ whole genome shotgun (WGS) entry which is preliminary data.</text>
</comment>
<evidence type="ECO:0000259" key="1">
    <source>
        <dbReference type="Pfam" id="PF01261"/>
    </source>
</evidence>
<name>A0A0F9LEE1_9ZZZZ</name>
<sequence length="287" mass="32074">MKRRNFITKGTMGAASLGLLSHIPANAFTIANAKMVTVPIGFQSYVLREDIGKDLVGTLNRMKKMGYEYVEMCSPKGYMGPFEPLAKYSGTEIKKMIDGTGMKCNSSHFTFGELKENLDERIEFAQQMELDHMILAFGLNAATPDELKENCDTLNAIGKKVKEGGMLTGFHNHAIEFEHKFHDKLVYDIIMEELDPDLVKMQYQTQAITMGVLGSSYFNKYPGRFISAHLQDYAKDDKSKEVAIGSGFSDWNDFFAAAEKGGIEVVYVEMDTNPGAFEDSAKFLNNL</sequence>
<dbReference type="PANTHER" id="PTHR12110:SF41">
    <property type="entry name" value="INOSOSE DEHYDRATASE"/>
    <property type="match status" value="1"/>
</dbReference>
<dbReference type="InterPro" id="IPR036237">
    <property type="entry name" value="Xyl_isomerase-like_sf"/>
</dbReference>
<dbReference type="AlphaFoldDB" id="A0A0F9LEE1"/>
<gene>
    <name evidence="2" type="ORF">LCGC14_1224440</name>
</gene>
<dbReference type="SUPFAM" id="SSF51658">
    <property type="entry name" value="Xylose isomerase-like"/>
    <property type="match status" value="1"/>
</dbReference>
<reference evidence="2" key="1">
    <citation type="journal article" date="2015" name="Nature">
        <title>Complex archaea that bridge the gap between prokaryotes and eukaryotes.</title>
        <authorList>
            <person name="Spang A."/>
            <person name="Saw J.H."/>
            <person name="Jorgensen S.L."/>
            <person name="Zaremba-Niedzwiedzka K."/>
            <person name="Martijn J."/>
            <person name="Lind A.E."/>
            <person name="van Eijk R."/>
            <person name="Schleper C."/>
            <person name="Guy L."/>
            <person name="Ettema T.J."/>
        </authorList>
    </citation>
    <scope>NUCLEOTIDE SEQUENCE</scope>
</reference>
<dbReference type="Gene3D" id="3.20.20.150">
    <property type="entry name" value="Divalent-metal-dependent TIM barrel enzymes"/>
    <property type="match status" value="1"/>
</dbReference>
<dbReference type="InterPro" id="IPR050312">
    <property type="entry name" value="IolE/XylAMocC-like"/>
</dbReference>
<accession>A0A0F9LEE1</accession>
<feature type="domain" description="Xylose isomerase-like TIM barrel" evidence="1">
    <location>
        <begin position="61"/>
        <end position="286"/>
    </location>
</feature>
<dbReference type="EMBL" id="LAZR01006480">
    <property type="protein sequence ID" value="KKM91838.1"/>
    <property type="molecule type" value="Genomic_DNA"/>
</dbReference>
<dbReference type="InterPro" id="IPR013022">
    <property type="entry name" value="Xyl_isomerase-like_TIM-brl"/>
</dbReference>
<dbReference type="PANTHER" id="PTHR12110">
    <property type="entry name" value="HYDROXYPYRUVATE ISOMERASE"/>
    <property type="match status" value="1"/>
</dbReference>
<protein>
    <recommendedName>
        <fullName evidence="1">Xylose isomerase-like TIM barrel domain-containing protein</fullName>
    </recommendedName>
</protein>
<evidence type="ECO:0000313" key="2">
    <source>
        <dbReference type="EMBL" id="KKM91838.1"/>
    </source>
</evidence>
<dbReference type="Pfam" id="PF01261">
    <property type="entry name" value="AP_endonuc_2"/>
    <property type="match status" value="1"/>
</dbReference>
<organism evidence="2">
    <name type="scientific">marine sediment metagenome</name>
    <dbReference type="NCBI Taxonomy" id="412755"/>
    <lineage>
        <taxon>unclassified sequences</taxon>
        <taxon>metagenomes</taxon>
        <taxon>ecological metagenomes</taxon>
    </lineage>
</organism>
<proteinExistence type="predicted"/>